<evidence type="ECO:0000313" key="14">
    <source>
        <dbReference type="EMBL" id="RKP04992.1"/>
    </source>
</evidence>
<comment type="subcellular location">
    <subcellularLocation>
        <location evidence="12">Cytoplasm</location>
    </subcellularLocation>
    <subcellularLocation>
        <location evidence="12">Nucleus</location>
    </subcellularLocation>
</comment>
<keyword evidence="4 12" id="KW-0547">Nucleotide-binding</keyword>
<dbReference type="Gene3D" id="3.90.950.10">
    <property type="match status" value="1"/>
</dbReference>
<dbReference type="GO" id="GO:0046872">
    <property type="term" value="F:metal ion binding"/>
    <property type="evidence" value="ECO:0007669"/>
    <property type="project" value="UniProtKB-KW"/>
</dbReference>
<evidence type="ECO:0000313" key="15">
    <source>
        <dbReference type="Proteomes" id="UP000271241"/>
    </source>
</evidence>
<dbReference type="GO" id="GO:0009204">
    <property type="term" value="P:deoxyribonucleoside triphosphate catabolic process"/>
    <property type="evidence" value="ECO:0007669"/>
    <property type="project" value="UniProtKB-UniRule"/>
</dbReference>
<dbReference type="GO" id="GO:0009117">
    <property type="term" value="P:nucleotide metabolic process"/>
    <property type="evidence" value="ECO:0007669"/>
    <property type="project" value="UniProtKB-KW"/>
</dbReference>
<keyword evidence="12" id="KW-0464">Manganese</keyword>
<evidence type="ECO:0000256" key="6">
    <source>
        <dbReference type="ARBA" id="ARBA00022842"/>
    </source>
</evidence>
<feature type="binding site" evidence="12">
    <location>
        <position position="162"/>
    </location>
    <ligand>
        <name>ITP</name>
        <dbReference type="ChEBI" id="CHEBI:61402"/>
    </ligand>
</feature>
<dbReference type="GO" id="GO:0005634">
    <property type="term" value="C:nucleus"/>
    <property type="evidence" value="ECO:0007669"/>
    <property type="project" value="UniProtKB-SubCell"/>
</dbReference>
<dbReference type="EMBL" id="KZ993329">
    <property type="protein sequence ID" value="RKP04992.1"/>
    <property type="molecule type" value="Genomic_DNA"/>
</dbReference>
<comment type="catalytic activity">
    <reaction evidence="9">
        <text>ITP + H2O = IMP + diphosphate + H(+)</text>
        <dbReference type="Rhea" id="RHEA:29399"/>
        <dbReference type="ChEBI" id="CHEBI:15377"/>
        <dbReference type="ChEBI" id="CHEBI:15378"/>
        <dbReference type="ChEBI" id="CHEBI:33019"/>
        <dbReference type="ChEBI" id="CHEBI:58053"/>
        <dbReference type="ChEBI" id="CHEBI:61402"/>
        <dbReference type="EC" id="3.6.1.66"/>
    </reaction>
    <physiologicalReaction direction="left-to-right" evidence="9">
        <dbReference type="Rhea" id="RHEA:29400"/>
    </physiologicalReaction>
</comment>
<sequence length="191" mass="20829">MAPSINFVTGNANKLREVKTILEPGIEVQSNPLDLEEVQGTIEEVTLSKCRRAAESVQGPVLVEDTALCFNALGGLPGPYIKWFLAETGHEGLNNLLAAYPDKSAEAVCTFGYSPGPGHEPILFQGRCPGKIVPARGPTHFGWDPVFEYENQTFAEMDGAEKNKISHRARALIKLREWFEAQHAATAVPAQ</sequence>
<evidence type="ECO:0000256" key="9">
    <source>
        <dbReference type="ARBA" id="ARBA00093218"/>
    </source>
</evidence>
<comment type="catalytic activity">
    <reaction evidence="11">
        <text>N(6)-hydroxy-dATP + H2O = N(6)-hydroxy-dAMP + diphosphate + H(+)</text>
        <dbReference type="Rhea" id="RHEA:83971"/>
        <dbReference type="ChEBI" id="CHEBI:15377"/>
        <dbReference type="ChEBI" id="CHEBI:15378"/>
        <dbReference type="ChEBI" id="CHEBI:33019"/>
        <dbReference type="ChEBI" id="CHEBI:233529"/>
        <dbReference type="ChEBI" id="CHEBI:233530"/>
    </reaction>
    <physiologicalReaction direction="left-to-right" evidence="11">
        <dbReference type="Rhea" id="RHEA:83972"/>
    </physiologicalReaction>
</comment>
<feature type="binding site" evidence="12">
    <location>
        <position position="37"/>
    </location>
    <ligand>
        <name>Mg(2+)</name>
        <dbReference type="ChEBI" id="CHEBI:18420"/>
    </ligand>
</feature>
<dbReference type="Pfam" id="PF01725">
    <property type="entry name" value="Ham1p_like"/>
    <property type="match status" value="1"/>
</dbReference>
<name>A0A4P9XH71_9FUNG</name>
<proteinExistence type="inferred from homology"/>
<dbReference type="GO" id="GO:0000166">
    <property type="term" value="F:nucleotide binding"/>
    <property type="evidence" value="ECO:0007669"/>
    <property type="project" value="UniProtKB-KW"/>
</dbReference>
<evidence type="ECO:0000256" key="5">
    <source>
        <dbReference type="ARBA" id="ARBA00022801"/>
    </source>
</evidence>
<dbReference type="PANTHER" id="PTHR11067:SF9">
    <property type="entry name" value="INOSINE TRIPHOSPHATE PYROPHOSPHATASE"/>
    <property type="match status" value="1"/>
</dbReference>
<comment type="catalytic activity">
    <reaction evidence="10">
        <text>dITP + H2O = dIMP + diphosphate + H(+)</text>
        <dbReference type="Rhea" id="RHEA:28342"/>
        <dbReference type="ChEBI" id="CHEBI:15377"/>
        <dbReference type="ChEBI" id="CHEBI:15378"/>
        <dbReference type="ChEBI" id="CHEBI:33019"/>
        <dbReference type="ChEBI" id="CHEBI:61194"/>
        <dbReference type="ChEBI" id="CHEBI:61382"/>
        <dbReference type="EC" id="3.6.1.66"/>
    </reaction>
    <physiologicalReaction direction="left-to-right" evidence="10">
        <dbReference type="Rhea" id="RHEA:28343"/>
    </physiologicalReaction>
</comment>
<feature type="binding site" evidence="12">
    <location>
        <begin position="141"/>
        <end position="144"/>
    </location>
    <ligand>
        <name>ITP</name>
        <dbReference type="ChEBI" id="CHEBI:61402"/>
    </ligand>
</feature>
<accession>A0A4P9XH71</accession>
<dbReference type="GO" id="GO:0005737">
    <property type="term" value="C:cytoplasm"/>
    <property type="evidence" value="ECO:0007669"/>
    <property type="project" value="UniProtKB-SubCell"/>
</dbReference>
<dbReference type="InterPro" id="IPR029001">
    <property type="entry name" value="ITPase-like_fam"/>
</dbReference>
<evidence type="ECO:0000256" key="10">
    <source>
        <dbReference type="ARBA" id="ARBA00093255"/>
    </source>
</evidence>
<feature type="binding site" evidence="12">
    <location>
        <begin position="9"/>
        <end position="14"/>
    </location>
    <ligand>
        <name>ITP</name>
        <dbReference type="ChEBI" id="CHEBI:61402"/>
    </ligand>
</feature>
<reference evidence="15" key="1">
    <citation type="journal article" date="2018" name="Nat. Microbiol.">
        <title>Leveraging single-cell genomics to expand the fungal tree of life.</title>
        <authorList>
            <person name="Ahrendt S.R."/>
            <person name="Quandt C.A."/>
            <person name="Ciobanu D."/>
            <person name="Clum A."/>
            <person name="Salamov A."/>
            <person name="Andreopoulos B."/>
            <person name="Cheng J.F."/>
            <person name="Woyke T."/>
            <person name="Pelin A."/>
            <person name="Henrissat B."/>
            <person name="Reynolds N.K."/>
            <person name="Benny G.L."/>
            <person name="Smith M.E."/>
            <person name="James T.Y."/>
            <person name="Grigoriev I.V."/>
        </authorList>
    </citation>
    <scope>NUCLEOTIDE SEQUENCE [LARGE SCALE GENOMIC DNA]</scope>
    <source>
        <strain evidence="15">RSA 1356</strain>
    </source>
</reference>
<dbReference type="AlphaFoldDB" id="A0A4P9XH71"/>
<evidence type="ECO:0000256" key="13">
    <source>
        <dbReference type="RuleBase" id="RU003781"/>
    </source>
</evidence>
<keyword evidence="5 12" id="KW-0378">Hydrolase</keyword>
<feature type="binding site" evidence="12">
    <location>
        <position position="49"/>
    </location>
    <ligand>
        <name>ITP</name>
        <dbReference type="ChEBI" id="CHEBI:61402"/>
    </ligand>
</feature>
<comment type="similarity">
    <text evidence="1 12 13">Belongs to the HAM1 NTPase family.</text>
</comment>
<dbReference type="SUPFAM" id="SSF52972">
    <property type="entry name" value="ITPase-like"/>
    <property type="match status" value="1"/>
</dbReference>
<keyword evidence="3 12" id="KW-0479">Metal-binding</keyword>
<comment type="catalytic activity">
    <reaction evidence="12">
        <text>XTP + H2O = XMP + diphosphate + H(+)</text>
        <dbReference type="Rhea" id="RHEA:28610"/>
        <dbReference type="ChEBI" id="CHEBI:15377"/>
        <dbReference type="ChEBI" id="CHEBI:15378"/>
        <dbReference type="ChEBI" id="CHEBI:33019"/>
        <dbReference type="ChEBI" id="CHEBI:57464"/>
        <dbReference type="ChEBI" id="CHEBI:61314"/>
        <dbReference type="EC" id="3.6.1.66"/>
    </reaction>
</comment>
<dbReference type="CDD" id="cd00515">
    <property type="entry name" value="HAM1"/>
    <property type="match status" value="1"/>
</dbReference>
<evidence type="ECO:0000256" key="1">
    <source>
        <dbReference type="ARBA" id="ARBA00008023"/>
    </source>
</evidence>
<keyword evidence="2 12" id="KW-0963">Cytoplasm</keyword>
<comment type="function">
    <text evidence="8">Pyrophosphatase that hydrolyzes the non-canonical purine nucleotides inosine triphosphate (ITP), deoxyinosine triphosphate (dITP) as well as 2'-deoxy-N-6-hydroxylaminopurine triphosphate (dHAPTP) and xanthosine 5'-triphosphate (XTP) to their respective monophosphate derivatives. The enzyme does not distinguish between the deoxy- and ribose forms. Probably excludes non-canonical purines from RNA and DNA precursor pools, thus preventing their incorporation into RNA and DNA and avoiding chromosomal lesions.</text>
</comment>
<dbReference type="GO" id="GO:0036220">
    <property type="term" value="F:ITP diphosphatase activity"/>
    <property type="evidence" value="ECO:0007669"/>
    <property type="project" value="UniProtKB-UniRule"/>
</dbReference>
<dbReference type="Proteomes" id="UP000271241">
    <property type="component" value="Unassembled WGS sequence"/>
</dbReference>
<dbReference type="OrthoDB" id="6288734at2759"/>
<evidence type="ECO:0000256" key="3">
    <source>
        <dbReference type="ARBA" id="ARBA00022723"/>
    </source>
</evidence>
<evidence type="ECO:0000256" key="8">
    <source>
        <dbReference type="ARBA" id="ARBA00054940"/>
    </source>
</evidence>
<dbReference type="HAMAP" id="MF_03148">
    <property type="entry name" value="HAM1_NTPase"/>
    <property type="match status" value="1"/>
</dbReference>
<dbReference type="GO" id="GO:0035870">
    <property type="term" value="F:dITP diphosphatase activity"/>
    <property type="evidence" value="ECO:0007669"/>
    <property type="project" value="UniProtKB-UniRule"/>
</dbReference>
<dbReference type="InterPro" id="IPR027502">
    <property type="entry name" value="ITPase"/>
</dbReference>
<organism evidence="14 15">
    <name type="scientific">Thamnocephalis sphaerospora</name>
    <dbReference type="NCBI Taxonomy" id="78915"/>
    <lineage>
        <taxon>Eukaryota</taxon>
        <taxon>Fungi</taxon>
        <taxon>Fungi incertae sedis</taxon>
        <taxon>Zoopagomycota</taxon>
        <taxon>Zoopagomycotina</taxon>
        <taxon>Zoopagomycetes</taxon>
        <taxon>Zoopagales</taxon>
        <taxon>Sigmoideomycetaceae</taxon>
        <taxon>Thamnocephalis</taxon>
    </lineage>
</organism>
<comment type="cofactor">
    <cofactor evidence="12">
        <name>Mg(2+)</name>
        <dbReference type="ChEBI" id="CHEBI:18420"/>
    </cofactor>
    <cofactor evidence="12">
        <name>Mn(2+)</name>
        <dbReference type="ChEBI" id="CHEBI:29035"/>
    </cofactor>
    <text evidence="12">Binds 1 divalent metal cation per subunit; can use either Mg(2+) or Mn(2+).</text>
</comment>
<dbReference type="PANTHER" id="PTHR11067">
    <property type="entry name" value="INOSINE TRIPHOSPHATE PYROPHOSPHATASE/HAM1 PROTEIN"/>
    <property type="match status" value="1"/>
</dbReference>
<keyword evidence="15" id="KW-1185">Reference proteome</keyword>
<evidence type="ECO:0000256" key="12">
    <source>
        <dbReference type="HAMAP-Rule" id="MF_03148"/>
    </source>
</evidence>
<dbReference type="GO" id="GO:0036222">
    <property type="term" value="F:XTP diphosphatase activity"/>
    <property type="evidence" value="ECO:0007669"/>
    <property type="project" value="UniProtKB-UniRule"/>
</dbReference>
<dbReference type="InterPro" id="IPR002637">
    <property type="entry name" value="RdgB/HAM1"/>
</dbReference>
<keyword evidence="6 12" id="KW-0460">Magnesium</keyword>
<dbReference type="STRING" id="78915.A0A4P9XH71"/>
<keyword evidence="12" id="KW-0539">Nucleus</keyword>
<comment type="subunit">
    <text evidence="12">Homodimer.</text>
</comment>
<evidence type="ECO:0000256" key="4">
    <source>
        <dbReference type="ARBA" id="ARBA00022741"/>
    </source>
</evidence>
<feature type="binding site" evidence="12">
    <location>
        <position position="65"/>
    </location>
    <ligand>
        <name>Mg(2+)</name>
        <dbReference type="ChEBI" id="CHEBI:18420"/>
    </ligand>
</feature>
<protein>
    <recommendedName>
        <fullName evidence="12">Inosine triphosphate pyrophosphatase</fullName>
        <shortName evidence="12">ITPase</shortName>
        <shortName evidence="12">Inosine triphosphatase</shortName>
        <ecNumber evidence="12">3.6.1.66</ecNumber>
    </recommendedName>
    <alternativeName>
        <fullName evidence="12">Non-canonical purine NTP pyrophosphatase</fullName>
    </alternativeName>
    <alternativeName>
        <fullName evidence="12">Non-standard purine NTP pyrophosphatase</fullName>
    </alternativeName>
    <alternativeName>
        <fullName evidence="12">Nucleoside-triphosphate diphosphatase</fullName>
    </alternativeName>
    <alternativeName>
        <fullName evidence="12">Nucleoside-triphosphate pyrophosphatase</fullName>
        <shortName evidence="12">NTPase</shortName>
    </alternativeName>
    <alternativeName>
        <fullName evidence="12">XTP/dITP diphosphatase</fullName>
    </alternativeName>
</protein>
<dbReference type="FunFam" id="3.90.950.10:FF:000003">
    <property type="entry name" value="Inosine triphosphate pyrophosphatase"/>
    <property type="match status" value="1"/>
</dbReference>
<keyword evidence="7 12" id="KW-0546">Nucleotide metabolism</keyword>
<evidence type="ECO:0000256" key="11">
    <source>
        <dbReference type="ARBA" id="ARBA00093271"/>
    </source>
</evidence>
<dbReference type="NCBIfam" id="TIGR00042">
    <property type="entry name" value="RdgB/HAM1 family non-canonical purine NTP pyrophosphatase"/>
    <property type="match status" value="1"/>
</dbReference>
<feature type="binding site" evidence="12">
    <location>
        <begin position="65"/>
        <end position="66"/>
    </location>
    <ligand>
        <name>ITP</name>
        <dbReference type="ChEBI" id="CHEBI:61402"/>
    </ligand>
</feature>
<feature type="binding site" evidence="12">
    <location>
        <begin position="167"/>
        <end position="168"/>
    </location>
    <ligand>
        <name>ITP</name>
        <dbReference type="ChEBI" id="CHEBI:61402"/>
    </ligand>
</feature>
<evidence type="ECO:0000256" key="2">
    <source>
        <dbReference type="ARBA" id="ARBA00022490"/>
    </source>
</evidence>
<comment type="function">
    <text evidence="12">Pyrophosphatase that hydrolyzes non-canonical purine nucleotides such as inosine triphosphate (ITP), deoxyinosine triphosphate (dITP) or xanthosine 5'-triphosphate (XTP) to their respective monophosphate derivatives. The enzyme does not distinguish between the deoxy- and ribose forms. Probably excludes non-canonical purines from RNA and DNA precursor pools, thus preventing their incorporation into RNA and DNA and avoiding chromosomal lesions.</text>
</comment>
<gene>
    <name evidence="14" type="ORF">THASP1DRAFT_20416</name>
</gene>
<evidence type="ECO:0000256" key="7">
    <source>
        <dbReference type="ARBA" id="ARBA00023080"/>
    </source>
</evidence>
<dbReference type="EC" id="3.6.1.66" evidence="12"/>